<dbReference type="EMBL" id="AP025183">
    <property type="protein sequence ID" value="BDB53336.1"/>
    <property type="molecule type" value="Genomic_DNA"/>
</dbReference>
<dbReference type="SUPFAM" id="SSF53187">
    <property type="entry name" value="Zn-dependent exopeptidases"/>
    <property type="match status" value="1"/>
</dbReference>
<keyword evidence="4" id="KW-1185">Reference proteome</keyword>
<accession>A0ABN6KVY2</accession>
<comment type="caution">
    <text evidence="1">Lacks conserved residue(s) required for the propagation of feature annotation.</text>
</comment>
<dbReference type="Pfam" id="PF00246">
    <property type="entry name" value="Peptidase_M14"/>
    <property type="match status" value="1"/>
</dbReference>
<sequence>MKFDLHTIPFFVYKVELSMVNIVYNCKNKDVYFCKIKQYSMDLELVFAKYKEQTIQGRYITLDHIEPILHRLNTNNQLQIIGKSVQGKSIYSYQIGSGPIKILLWSQMHGDESSTTKASFDCFNFFEGNSNEAELFLKKFTLLWIPMLNPDGAKLYTRENANSIDLNRDSQDLSQPESQVLRSVFNSFKPDFCFNLHDQRTIYSVGQTNKPATLSFLAPAYNQEREINSSRLKAINLIAGINEVLQKYIPGQIGRFDDSFNFNCVGDTFQFFGVPTVLFEGGHYQNDYDREMTRKFLFFSMITAFKLIYENDIVDNRIDKYLNISQNNPVFCDLLYKNIKINYDGKEKIINFASQYKEEIIDGKIVFNAYIVQIDALDCLFGHYEYDAKGALYSDEYGNLPRLDQPANFFLGNFQFENGLIKS</sequence>
<proteinExistence type="inferred from homology"/>
<gene>
    <name evidence="3" type="ORF">GENT11_16480</name>
</gene>
<dbReference type="InterPro" id="IPR000834">
    <property type="entry name" value="Peptidase_M14"/>
</dbReference>
<dbReference type="Proteomes" id="UP001319865">
    <property type="component" value="Chromosome"/>
</dbReference>
<reference evidence="3 4" key="2">
    <citation type="journal article" date="2022" name="Microorganisms">
        <title>Complete Genome Sequences of Two Flavobacterium ammonificans Strains and a Flavobacterium ammoniigenes Strain of Ammonifying Bacterioplankton Isolated from Surface River Water.</title>
        <authorList>
            <person name="Suda W."/>
            <person name="Ogata Y."/>
            <person name="Shindo C."/>
            <person name="Watanabe K."/>
        </authorList>
    </citation>
    <scope>NUCLEOTIDE SEQUENCE [LARGE SCALE GENOMIC DNA]</scope>
    <source>
        <strain evidence="3 4">GENT11</strain>
    </source>
</reference>
<protein>
    <submittedName>
        <fullName evidence="3">Peptidase M14</fullName>
    </submittedName>
</protein>
<name>A0ABN6KVY2_9FLAO</name>
<dbReference type="Gene3D" id="3.40.630.10">
    <property type="entry name" value="Zn peptidases"/>
    <property type="match status" value="1"/>
</dbReference>
<evidence type="ECO:0000313" key="3">
    <source>
        <dbReference type="EMBL" id="BDB53336.1"/>
    </source>
</evidence>
<dbReference type="CDD" id="cd06239">
    <property type="entry name" value="M14-like"/>
    <property type="match status" value="1"/>
</dbReference>
<comment type="similarity">
    <text evidence="1">Belongs to the peptidase M14 family.</text>
</comment>
<dbReference type="PROSITE" id="PS52035">
    <property type="entry name" value="PEPTIDASE_M14"/>
    <property type="match status" value="1"/>
</dbReference>
<evidence type="ECO:0000259" key="2">
    <source>
        <dbReference type="PROSITE" id="PS52035"/>
    </source>
</evidence>
<evidence type="ECO:0000256" key="1">
    <source>
        <dbReference type="PROSITE-ProRule" id="PRU01379"/>
    </source>
</evidence>
<feature type="domain" description="Peptidase M14" evidence="2">
    <location>
        <begin position="48"/>
        <end position="356"/>
    </location>
</feature>
<evidence type="ECO:0000313" key="4">
    <source>
        <dbReference type="Proteomes" id="UP001319865"/>
    </source>
</evidence>
<organism evidence="3 4">
    <name type="scientific">Flavobacterium ammonificans</name>
    <dbReference type="NCBI Taxonomy" id="1751056"/>
    <lineage>
        <taxon>Bacteria</taxon>
        <taxon>Pseudomonadati</taxon>
        <taxon>Bacteroidota</taxon>
        <taxon>Flavobacteriia</taxon>
        <taxon>Flavobacteriales</taxon>
        <taxon>Flavobacteriaceae</taxon>
        <taxon>Flavobacterium</taxon>
    </lineage>
</organism>
<reference evidence="3 4" key="1">
    <citation type="journal article" date="2022" name="Int. J. Syst. Evol. Microbiol.">
        <title>Flavobacterium ammonificans sp. nov. and Flavobacterium ammoniigenes sp. nov., ammonifying bacteria isolated from surface river water.</title>
        <authorList>
            <person name="Watanabe K."/>
            <person name="Kitamura T."/>
            <person name="Ogata Y."/>
            <person name="Shindo C."/>
            <person name="Suda W."/>
        </authorList>
    </citation>
    <scope>NUCLEOTIDE SEQUENCE [LARGE SCALE GENOMIC DNA]</scope>
    <source>
        <strain evidence="3 4">GENT11</strain>
    </source>
</reference>